<evidence type="ECO:0000313" key="2">
    <source>
        <dbReference type="EMBL" id="WNG51593.1"/>
    </source>
</evidence>
<evidence type="ECO:0000256" key="1">
    <source>
        <dbReference type="SAM" id="SignalP"/>
    </source>
</evidence>
<name>A0ABY9X882_9BACT</name>
<sequence>MIKSLVSLALMVLCVWTGRADAQSYVHPIDFHIPSGWCGLSDINQRLQRYVNDVNVIYARGTNLRFSLGQIHCRDAPMPTTTRNSTVPLVGAYTFAAFIDANIGSRDHSHGGQSGYQIPEREGKNELSLLDMHWKNIYSDTDLQNSTNRYDYLQYQVLTIVHEIGHHNGLGLSEYYGLGTYDQTGVAPIENLVTSPPSPYWAERMLANRDPMRACAYDECEFSPLSKTIINRVASGYYDTRGCHRGYYFPCTSVGSHTMTVRVVNADGAAISGCAVQAYIAGSARPASPATLRFQGTTDAAGVVAFSSQLAHDSFSNVYLLKAQCPNRGQQSKWISIFDIQAQNQGMPGGGLAGDFRYPGAVVFTMPTLPPQLDARVGLF</sequence>
<dbReference type="EMBL" id="CP043494">
    <property type="protein sequence ID" value="WNG51593.1"/>
    <property type="molecule type" value="Genomic_DNA"/>
</dbReference>
<keyword evidence="3" id="KW-1185">Reference proteome</keyword>
<accession>A0ABY9X882</accession>
<protein>
    <submittedName>
        <fullName evidence="2">Uncharacterized protein</fullName>
    </submittedName>
</protein>
<dbReference type="RefSeq" id="WP_395811861.1">
    <property type="nucleotide sequence ID" value="NZ_CP043494.1"/>
</dbReference>
<dbReference type="Proteomes" id="UP001611383">
    <property type="component" value="Chromosome"/>
</dbReference>
<evidence type="ECO:0000313" key="3">
    <source>
        <dbReference type="Proteomes" id="UP001611383"/>
    </source>
</evidence>
<keyword evidence="1" id="KW-0732">Signal</keyword>
<reference evidence="2 3" key="1">
    <citation type="submission" date="2019-08" db="EMBL/GenBank/DDBJ databases">
        <title>Archangium and Cystobacter genomes.</title>
        <authorList>
            <person name="Chen I.-C.K."/>
            <person name="Wielgoss S."/>
        </authorList>
    </citation>
    <scope>NUCLEOTIDE SEQUENCE [LARGE SCALE GENOMIC DNA]</scope>
    <source>
        <strain evidence="2 3">Cbm 6</strain>
    </source>
</reference>
<feature type="chain" id="PRO_5046566676" evidence="1">
    <location>
        <begin position="23"/>
        <end position="380"/>
    </location>
</feature>
<proteinExistence type="predicted"/>
<gene>
    <name evidence="2" type="ORF">F0U60_51275</name>
</gene>
<feature type="signal peptide" evidence="1">
    <location>
        <begin position="1"/>
        <end position="22"/>
    </location>
</feature>
<organism evidence="2 3">
    <name type="scientific">Archangium minus</name>
    <dbReference type="NCBI Taxonomy" id="83450"/>
    <lineage>
        <taxon>Bacteria</taxon>
        <taxon>Pseudomonadati</taxon>
        <taxon>Myxococcota</taxon>
        <taxon>Myxococcia</taxon>
        <taxon>Myxococcales</taxon>
        <taxon>Cystobacterineae</taxon>
        <taxon>Archangiaceae</taxon>
        <taxon>Archangium</taxon>
    </lineage>
</organism>